<sequence length="251" mass="28425">MKGFLNHIWNAYKIDKILLVKKGVFLVRFVHLYDKNLGKKKGFYYFDNKPLLVNSWNPSMDLQTERIKSLPLWVLRKIGSILGIPIKTDKYTKEKMGIRYARMLIEMAIGGPFSEFVEFLNEKRILTASPLKCNHYAMLGHSGVVYKKKGVLRKDWRLVQQDNSAAAGTTTQLDPPLDGGSIGDTHTTPTDFTPVPRRSQAKQLRASSPERGQSPAYNASHQNSFHALFEGLHLQLLQEGPNLIPPSPLHD</sequence>
<feature type="region of interest" description="Disordered" evidence="1">
    <location>
        <begin position="167"/>
        <end position="218"/>
    </location>
</feature>
<gene>
    <name evidence="3" type="ORF">Cgig2_004322</name>
</gene>
<reference evidence="3" key="1">
    <citation type="submission" date="2022-04" db="EMBL/GenBank/DDBJ databases">
        <title>Carnegiea gigantea Genome sequencing and assembly v2.</title>
        <authorList>
            <person name="Copetti D."/>
            <person name="Sanderson M.J."/>
            <person name="Burquez A."/>
            <person name="Wojciechowski M.F."/>
        </authorList>
    </citation>
    <scope>NUCLEOTIDE SEQUENCE</scope>
    <source>
        <strain evidence="3">SGP5-SGP5p</strain>
        <tissue evidence="3">Aerial part</tissue>
    </source>
</reference>
<dbReference type="PANTHER" id="PTHR31286:SF165">
    <property type="entry name" value="DUF4283 DOMAIN-CONTAINING PROTEIN"/>
    <property type="match status" value="1"/>
</dbReference>
<dbReference type="InterPro" id="IPR025558">
    <property type="entry name" value="DUF4283"/>
</dbReference>
<evidence type="ECO:0000313" key="4">
    <source>
        <dbReference type="Proteomes" id="UP001153076"/>
    </source>
</evidence>
<protein>
    <recommendedName>
        <fullName evidence="2">DUF4283 domain-containing protein</fullName>
    </recommendedName>
</protein>
<dbReference type="Proteomes" id="UP001153076">
    <property type="component" value="Unassembled WGS sequence"/>
</dbReference>
<feature type="domain" description="DUF4283" evidence="2">
    <location>
        <begin position="1"/>
        <end position="62"/>
    </location>
</feature>
<dbReference type="EMBL" id="JAKOGI010001520">
    <property type="protein sequence ID" value="KAJ8425200.1"/>
    <property type="molecule type" value="Genomic_DNA"/>
</dbReference>
<evidence type="ECO:0000259" key="2">
    <source>
        <dbReference type="Pfam" id="PF14111"/>
    </source>
</evidence>
<dbReference type="OrthoDB" id="425619at2759"/>
<name>A0A9Q1GR90_9CARY</name>
<dbReference type="Pfam" id="PF14111">
    <property type="entry name" value="DUF4283"/>
    <property type="match status" value="1"/>
</dbReference>
<dbReference type="InterPro" id="IPR040256">
    <property type="entry name" value="At4g02000-like"/>
</dbReference>
<proteinExistence type="predicted"/>
<accession>A0A9Q1GR90</accession>
<evidence type="ECO:0000256" key="1">
    <source>
        <dbReference type="SAM" id="MobiDB-lite"/>
    </source>
</evidence>
<comment type="caution">
    <text evidence="3">The sequence shown here is derived from an EMBL/GenBank/DDBJ whole genome shotgun (WGS) entry which is preliminary data.</text>
</comment>
<evidence type="ECO:0000313" key="3">
    <source>
        <dbReference type="EMBL" id="KAJ8425200.1"/>
    </source>
</evidence>
<keyword evidence="4" id="KW-1185">Reference proteome</keyword>
<dbReference type="PANTHER" id="PTHR31286">
    <property type="entry name" value="GLYCINE-RICH CELL WALL STRUCTURAL PROTEIN 1.8-LIKE"/>
    <property type="match status" value="1"/>
</dbReference>
<organism evidence="3 4">
    <name type="scientific">Carnegiea gigantea</name>
    <dbReference type="NCBI Taxonomy" id="171969"/>
    <lineage>
        <taxon>Eukaryota</taxon>
        <taxon>Viridiplantae</taxon>
        <taxon>Streptophyta</taxon>
        <taxon>Embryophyta</taxon>
        <taxon>Tracheophyta</taxon>
        <taxon>Spermatophyta</taxon>
        <taxon>Magnoliopsida</taxon>
        <taxon>eudicotyledons</taxon>
        <taxon>Gunneridae</taxon>
        <taxon>Pentapetalae</taxon>
        <taxon>Caryophyllales</taxon>
        <taxon>Cactineae</taxon>
        <taxon>Cactaceae</taxon>
        <taxon>Cactoideae</taxon>
        <taxon>Echinocereeae</taxon>
        <taxon>Carnegiea</taxon>
    </lineage>
</organism>
<dbReference type="AlphaFoldDB" id="A0A9Q1GR90"/>